<feature type="chain" id="PRO_5004352754" description="Knottin scorpion toxin-like domain-containing protein" evidence="1">
    <location>
        <begin position="25"/>
        <end position="87"/>
    </location>
</feature>
<gene>
    <name evidence="2" type="ORF">CARUB_v10022164mg</name>
</gene>
<feature type="signal peptide" evidence="1">
    <location>
        <begin position="1"/>
        <end position="24"/>
    </location>
</feature>
<evidence type="ECO:0000313" key="3">
    <source>
        <dbReference type="Proteomes" id="UP000029121"/>
    </source>
</evidence>
<keyword evidence="1" id="KW-0732">Signal</keyword>
<reference evidence="3" key="1">
    <citation type="journal article" date="2013" name="Nat. Genet.">
        <title>The Capsella rubella genome and the genomic consequences of rapid mating system evolution.</title>
        <authorList>
            <person name="Slotte T."/>
            <person name="Hazzouri K.M."/>
            <person name="Agren J.A."/>
            <person name="Koenig D."/>
            <person name="Maumus F."/>
            <person name="Guo Y.L."/>
            <person name="Steige K."/>
            <person name="Platts A.E."/>
            <person name="Escobar J.S."/>
            <person name="Newman L.K."/>
            <person name="Wang W."/>
            <person name="Mandakova T."/>
            <person name="Vello E."/>
            <person name="Smith L.M."/>
            <person name="Henz S.R."/>
            <person name="Steffen J."/>
            <person name="Takuno S."/>
            <person name="Brandvain Y."/>
            <person name="Coop G."/>
            <person name="Andolfatto P."/>
            <person name="Hu T.T."/>
            <person name="Blanchette M."/>
            <person name="Clark R.M."/>
            <person name="Quesneville H."/>
            <person name="Nordborg M."/>
            <person name="Gaut B.S."/>
            <person name="Lysak M.A."/>
            <person name="Jenkins J."/>
            <person name="Grimwood J."/>
            <person name="Chapman J."/>
            <person name="Prochnik S."/>
            <person name="Shu S."/>
            <person name="Rokhsar D."/>
            <person name="Schmutz J."/>
            <person name="Weigel D."/>
            <person name="Wright S.I."/>
        </authorList>
    </citation>
    <scope>NUCLEOTIDE SEQUENCE [LARGE SCALE GENOMIC DNA]</scope>
    <source>
        <strain evidence="3">cv. Monte Gargano</strain>
    </source>
</reference>
<proteinExistence type="predicted"/>
<dbReference type="AlphaFoldDB" id="R0I937"/>
<sequence>MAITIKTSITFVFTIFIIISMVHCRTTTTPGYGMLYDQVKCIQGYEPCRDNVSGDVSCTIDCQNENFDYGVCSQDGGCCCHIDIPQR</sequence>
<name>R0I937_9BRAS</name>
<keyword evidence="3" id="KW-1185">Reference proteome</keyword>
<dbReference type="Proteomes" id="UP000029121">
    <property type="component" value="Unassembled WGS sequence"/>
</dbReference>
<dbReference type="EMBL" id="KB870806">
    <property type="protein sequence ID" value="EOA34605.1"/>
    <property type="molecule type" value="Genomic_DNA"/>
</dbReference>
<evidence type="ECO:0000256" key="1">
    <source>
        <dbReference type="SAM" id="SignalP"/>
    </source>
</evidence>
<evidence type="ECO:0000313" key="2">
    <source>
        <dbReference type="EMBL" id="EOA34605.1"/>
    </source>
</evidence>
<protein>
    <recommendedName>
        <fullName evidence="4">Knottin scorpion toxin-like domain-containing protein</fullName>
    </recommendedName>
</protein>
<organism evidence="2 3">
    <name type="scientific">Capsella rubella</name>
    <dbReference type="NCBI Taxonomy" id="81985"/>
    <lineage>
        <taxon>Eukaryota</taxon>
        <taxon>Viridiplantae</taxon>
        <taxon>Streptophyta</taxon>
        <taxon>Embryophyta</taxon>
        <taxon>Tracheophyta</taxon>
        <taxon>Spermatophyta</taxon>
        <taxon>Magnoliopsida</taxon>
        <taxon>eudicotyledons</taxon>
        <taxon>Gunneridae</taxon>
        <taxon>Pentapetalae</taxon>
        <taxon>rosids</taxon>
        <taxon>malvids</taxon>
        <taxon>Brassicales</taxon>
        <taxon>Brassicaceae</taxon>
        <taxon>Camelineae</taxon>
        <taxon>Capsella</taxon>
    </lineage>
</organism>
<accession>R0I937</accession>
<evidence type="ECO:0008006" key="4">
    <source>
        <dbReference type="Google" id="ProtNLM"/>
    </source>
</evidence>
<dbReference type="STRING" id="81985.R0I937"/>